<name>A0ABQ5UU98_9HYPH</name>
<organism evidence="1 2">
    <name type="scientific">Maritalea porphyrae</name>
    <dbReference type="NCBI Taxonomy" id="880732"/>
    <lineage>
        <taxon>Bacteria</taxon>
        <taxon>Pseudomonadati</taxon>
        <taxon>Pseudomonadota</taxon>
        <taxon>Alphaproteobacteria</taxon>
        <taxon>Hyphomicrobiales</taxon>
        <taxon>Devosiaceae</taxon>
        <taxon>Maritalea</taxon>
    </lineage>
</organism>
<gene>
    <name evidence="1" type="ORF">GCM10007879_29970</name>
</gene>
<accession>A0ABQ5UU98</accession>
<reference evidence="1" key="1">
    <citation type="journal article" date="2014" name="Int. J. Syst. Evol. Microbiol.">
        <title>Complete genome of a new Firmicutes species belonging to the dominant human colonic microbiota ('Ruminococcus bicirculans') reveals two chromosomes and a selective capacity to utilize plant glucans.</title>
        <authorList>
            <consortium name="NISC Comparative Sequencing Program"/>
            <person name="Wegmann U."/>
            <person name="Louis P."/>
            <person name="Goesmann A."/>
            <person name="Henrissat B."/>
            <person name="Duncan S.H."/>
            <person name="Flint H.J."/>
        </authorList>
    </citation>
    <scope>NUCLEOTIDE SEQUENCE</scope>
    <source>
        <strain evidence="1">NBRC 107169</strain>
    </source>
</reference>
<evidence type="ECO:0000313" key="2">
    <source>
        <dbReference type="Proteomes" id="UP001161405"/>
    </source>
</evidence>
<comment type="caution">
    <text evidence="1">The sequence shown here is derived from an EMBL/GenBank/DDBJ whole genome shotgun (WGS) entry which is preliminary data.</text>
</comment>
<evidence type="ECO:0000313" key="1">
    <source>
        <dbReference type="EMBL" id="GLQ18748.1"/>
    </source>
</evidence>
<proteinExistence type="predicted"/>
<reference evidence="1" key="2">
    <citation type="submission" date="2023-01" db="EMBL/GenBank/DDBJ databases">
        <title>Draft genome sequence of Maritalea porphyrae strain NBRC 107169.</title>
        <authorList>
            <person name="Sun Q."/>
            <person name="Mori K."/>
        </authorList>
    </citation>
    <scope>NUCLEOTIDE SEQUENCE</scope>
    <source>
        <strain evidence="1">NBRC 107169</strain>
    </source>
</reference>
<sequence length="218" mass="24324">MTKPSSQKAKNGLGTNILILLICLSLLGLATVYALDFFEETRNIQRQADNKLVEFSISATKMQAPRTWITSDFNEEQSVVNLLQLSIPIEIEDFSIKVTTTLLPAARAAPSAYLLDSLYIHNFAPGPSDQRFGLVVKKLRNEAGYEDESIWYDALSASPFVAKCLNEEAANTNAKNCITTVLVNKRVSALIQFEQSLMPYWRPFSVAMERRLASLQAN</sequence>
<protein>
    <submittedName>
        <fullName evidence="1">Uncharacterized protein</fullName>
    </submittedName>
</protein>
<dbReference type="Proteomes" id="UP001161405">
    <property type="component" value="Unassembled WGS sequence"/>
</dbReference>
<dbReference type="EMBL" id="BSNI01000002">
    <property type="protein sequence ID" value="GLQ18748.1"/>
    <property type="molecule type" value="Genomic_DNA"/>
</dbReference>
<keyword evidence="2" id="KW-1185">Reference proteome</keyword>
<dbReference type="RefSeq" id="WP_284365797.1">
    <property type="nucleotide sequence ID" value="NZ_BSNI01000002.1"/>
</dbReference>